<reference evidence="4 5" key="1">
    <citation type="journal article" date="2017" name="ISME J.">
        <title>Potential for microbial H2 and metal transformations associated with novel bacteria and archaea in deep terrestrial subsurface sediments.</title>
        <authorList>
            <person name="Hernsdorf A.W."/>
            <person name="Amano Y."/>
            <person name="Miyakawa K."/>
            <person name="Ise K."/>
            <person name="Suzuki Y."/>
            <person name="Anantharaman K."/>
            <person name="Probst A."/>
            <person name="Burstein D."/>
            <person name="Thomas B.C."/>
            <person name="Banfield J.F."/>
        </authorList>
    </citation>
    <scope>NUCLEOTIDE SEQUENCE [LARGE SCALE GENOMIC DNA]</scope>
    <source>
        <strain evidence="4">HGW-Actinobacteria-3</strain>
    </source>
</reference>
<dbReference type="GO" id="GO:0050660">
    <property type="term" value="F:flavin adenine dinucleotide binding"/>
    <property type="evidence" value="ECO:0007669"/>
    <property type="project" value="InterPro"/>
</dbReference>
<dbReference type="GO" id="GO:0051537">
    <property type="term" value="F:2 iron, 2 sulfur cluster binding"/>
    <property type="evidence" value="ECO:0007669"/>
    <property type="project" value="UniProtKB-KW"/>
</dbReference>
<protein>
    <submittedName>
        <fullName evidence="4">Ferredoxin-NADP reductase</fullName>
        <ecNumber evidence="4">1.18.1.2</ecNumber>
    </submittedName>
</protein>
<dbReference type="NCBIfam" id="NF004862">
    <property type="entry name" value="PRK06222.1"/>
    <property type="match status" value="1"/>
</dbReference>
<dbReference type="PIRSF" id="PIRSF006816">
    <property type="entry name" value="Cyc3_hyd_g"/>
    <property type="match status" value="1"/>
</dbReference>
<dbReference type="InterPro" id="IPR001433">
    <property type="entry name" value="OxRdtase_FAD/NAD-bd"/>
</dbReference>
<feature type="binding site" evidence="2">
    <location>
        <position position="221"/>
    </location>
    <ligand>
        <name>[2Fe-2S] cluster</name>
        <dbReference type="ChEBI" id="CHEBI:190135"/>
    </ligand>
</feature>
<keyword evidence="1" id="KW-0274">FAD</keyword>
<dbReference type="InterPro" id="IPR017927">
    <property type="entry name" value="FAD-bd_FR_type"/>
</dbReference>
<evidence type="ECO:0000256" key="2">
    <source>
        <dbReference type="PIRSR" id="PIRSR006816-2"/>
    </source>
</evidence>
<dbReference type="CDD" id="cd06219">
    <property type="entry name" value="DHOD_e_trans_like1"/>
    <property type="match status" value="1"/>
</dbReference>
<dbReference type="InterPro" id="IPR019480">
    <property type="entry name" value="Dihydroorotate_DH_Fe-S-bd"/>
</dbReference>
<dbReference type="AlphaFoldDB" id="A0A2N3G6T5"/>
<dbReference type="InterPro" id="IPR050353">
    <property type="entry name" value="PyrK_electron_transfer"/>
</dbReference>
<keyword evidence="4" id="KW-0560">Oxidoreductase</keyword>
<feature type="binding site" evidence="1">
    <location>
        <begin position="62"/>
        <end position="64"/>
    </location>
    <ligand>
        <name>FAD</name>
        <dbReference type="ChEBI" id="CHEBI:57692"/>
    </ligand>
</feature>
<sequence length="285" mass="30851">MFEIREKEQLTDDVFRMKVRAPRVPPAARAGQFVIIRVDENGERIPLTLMDFSTDDGTIEIVFQVVGTTTKKMSLLEAGDCLRDVVGPLGRPSEVEGLGRVACVGGGVGIAALYPIAKACVRAGNDVLVLLGSKDRDHLILLDRMKALDATVDIATDDGSIGRKGFVTELLEAAINERKPDKVIAVGPAPMMQAVSNLTREHGVPTVVSLNAIMVDGTGMCGSCRCEVGGETKFSCVDGPEFDGHLVNFEMLNARLGVYKDEERKSQELFERVAGDYRHKCGEKA</sequence>
<feature type="binding site" evidence="2">
    <location>
        <position position="224"/>
    </location>
    <ligand>
        <name>[2Fe-2S] cluster</name>
        <dbReference type="ChEBI" id="CHEBI:190135"/>
    </ligand>
</feature>
<accession>A0A2N3G6T5</accession>
<dbReference type="InterPro" id="IPR017938">
    <property type="entry name" value="Riboflavin_synthase-like_b-brl"/>
</dbReference>
<evidence type="ECO:0000313" key="4">
    <source>
        <dbReference type="EMBL" id="PKQ28426.1"/>
    </source>
</evidence>
<dbReference type="Pfam" id="PF00175">
    <property type="entry name" value="NAD_binding_1"/>
    <property type="match status" value="1"/>
</dbReference>
<keyword evidence="1" id="KW-0285">Flavoprotein</keyword>
<keyword evidence="2" id="KW-0411">Iron-sulfur</keyword>
<comment type="cofactor">
    <cofactor evidence="1">
        <name>FAD</name>
        <dbReference type="ChEBI" id="CHEBI:57692"/>
    </cofactor>
    <text evidence="1">Binds 1 FAD per subunit.</text>
</comment>
<keyword evidence="2" id="KW-0479">Metal-binding</keyword>
<dbReference type="PANTHER" id="PTHR43513">
    <property type="entry name" value="DIHYDROOROTATE DEHYDROGENASE B (NAD(+)), ELECTRON TRANSFER SUBUNIT"/>
    <property type="match status" value="1"/>
</dbReference>
<dbReference type="SUPFAM" id="SSF63380">
    <property type="entry name" value="Riboflavin synthase domain-like"/>
    <property type="match status" value="1"/>
</dbReference>
<evidence type="ECO:0000313" key="5">
    <source>
        <dbReference type="Proteomes" id="UP000233654"/>
    </source>
</evidence>
<dbReference type="Pfam" id="PF10418">
    <property type="entry name" value="DHODB_Fe-S_bind"/>
    <property type="match status" value="1"/>
</dbReference>
<dbReference type="GO" id="GO:0006221">
    <property type="term" value="P:pyrimidine nucleotide biosynthetic process"/>
    <property type="evidence" value="ECO:0007669"/>
    <property type="project" value="InterPro"/>
</dbReference>
<name>A0A2N3G6T5_9ACTN</name>
<dbReference type="SUPFAM" id="SSF52343">
    <property type="entry name" value="Ferredoxin reductase-like, C-terminal NADP-linked domain"/>
    <property type="match status" value="1"/>
</dbReference>
<dbReference type="PROSITE" id="PS51384">
    <property type="entry name" value="FAD_FR"/>
    <property type="match status" value="1"/>
</dbReference>
<dbReference type="PANTHER" id="PTHR43513:SF3">
    <property type="entry name" value="DIHYDROOROTATE DEHYDROGENASE B (NAD(+)), ELECTRON TRANSFER SUBUNIT-RELATED"/>
    <property type="match status" value="1"/>
</dbReference>
<keyword evidence="2" id="KW-0001">2Fe-2S</keyword>
<gene>
    <name evidence="4" type="ORF">CVT63_02830</name>
</gene>
<dbReference type="EMBL" id="PHEX01000017">
    <property type="protein sequence ID" value="PKQ28426.1"/>
    <property type="molecule type" value="Genomic_DNA"/>
</dbReference>
<dbReference type="GO" id="GO:0004324">
    <property type="term" value="F:ferredoxin-NADP+ reductase activity"/>
    <property type="evidence" value="ECO:0007669"/>
    <property type="project" value="UniProtKB-EC"/>
</dbReference>
<keyword evidence="2" id="KW-0408">Iron</keyword>
<dbReference type="InterPro" id="IPR039261">
    <property type="entry name" value="FNR_nucleotide-bd"/>
</dbReference>
<evidence type="ECO:0000259" key="3">
    <source>
        <dbReference type="PROSITE" id="PS51384"/>
    </source>
</evidence>
<comment type="caution">
    <text evidence="4">The sequence shown here is derived from an EMBL/GenBank/DDBJ whole genome shotgun (WGS) entry which is preliminary data.</text>
</comment>
<dbReference type="Gene3D" id="2.40.30.10">
    <property type="entry name" value="Translation factors"/>
    <property type="match status" value="1"/>
</dbReference>
<dbReference type="Gene3D" id="3.40.50.80">
    <property type="entry name" value="Nucleotide-binding domain of ferredoxin-NADP reductase (FNR) module"/>
    <property type="match status" value="1"/>
</dbReference>
<proteinExistence type="predicted"/>
<dbReference type="GO" id="GO:0046872">
    <property type="term" value="F:metal ion binding"/>
    <property type="evidence" value="ECO:0007669"/>
    <property type="project" value="UniProtKB-KW"/>
</dbReference>
<organism evidence="4 5">
    <name type="scientific">Candidatus Anoxymicrobium japonicum</name>
    <dbReference type="NCBI Taxonomy" id="2013648"/>
    <lineage>
        <taxon>Bacteria</taxon>
        <taxon>Bacillati</taxon>
        <taxon>Actinomycetota</taxon>
        <taxon>Candidatus Geothermincolia</taxon>
        <taxon>Candidatus Geothermincolales</taxon>
        <taxon>Candidatus Anoxymicrobiaceae</taxon>
        <taxon>Candidatus Anoxymicrobium</taxon>
    </lineage>
</organism>
<dbReference type="EC" id="1.18.1.2" evidence="4"/>
<dbReference type="Proteomes" id="UP000233654">
    <property type="component" value="Unassembled WGS sequence"/>
</dbReference>
<feature type="domain" description="FAD-binding FR-type" evidence="3">
    <location>
        <begin position="1"/>
        <end position="95"/>
    </location>
</feature>
<comment type="cofactor">
    <cofactor evidence="2">
        <name>[2Fe-2S] cluster</name>
        <dbReference type="ChEBI" id="CHEBI:190135"/>
    </cofactor>
    <text evidence="2">Binds 1 [2Fe-2S] cluster per subunit.</text>
</comment>
<feature type="binding site" evidence="2">
    <location>
        <position position="236"/>
    </location>
    <ligand>
        <name>[2Fe-2S] cluster</name>
        <dbReference type="ChEBI" id="CHEBI:190135"/>
    </ligand>
</feature>
<evidence type="ECO:0000256" key="1">
    <source>
        <dbReference type="PIRSR" id="PIRSR006816-1"/>
    </source>
</evidence>
<dbReference type="InterPro" id="IPR012165">
    <property type="entry name" value="Cyt_c3_hydrogenase_gsu"/>
</dbReference>